<dbReference type="GO" id="GO:0043590">
    <property type="term" value="C:bacterial nucleoid"/>
    <property type="evidence" value="ECO:0007669"/>
    <property type="project" value="TreeGrafter"/>
</dbReference>
<keyword evidence="3" id="KW-0963">Cytoplasm</keyword>
<sequence length="231" mass="26533">MLKNADALRFKENLQLNPVYIIDLDKFLQGARVDLVRFRAELDEKDDEKNKNNLCFIRGSGELRQYFTKSIGADEIVSNKTSSEQVILAIESFSKEKDLGRPLKEKLESKVKELFDKCKKGHSISLEQIQIQIDSIIPVDKAEHKNKFVEYVNDQGFEVNEEFEILSSDKKKLEWLDIDTPIAKLSIKKHHIGRPDSDKPVKFNTETNEVTVVQKITDPDIIAKLSELADE</sequence>
<keyword evidence="5" id="KW-1185">Reference proteome</keyword>
<dbReference type="InterPro" id="IPR007358">
    <property type="entry name" value="Nucleoid_associated_NdpA"/>
</dbReference>
<evidence type="ECO:0000256" key="1">
    <source>
        <dbReference type="ARBA" id="ARBA00004453"/>
    </source>
</evidence>
<dbReference type="GO" id="GO:0003727">
    <property type="term" value="F:single-stranded RNA binding"/>
    <property type="evidence" value="ECO:0007669"/>
    <property type="project" value="TreeGrafter"/>
</dbReference>
<gene>
    <name evidence="4" type="ORF">SAMN05192562_10420</name>
</gene>
<dbReference type="GO" id="GO:0003690">
    <property type="term" value="F:double-stranded DNA binding"/>
    <property type="evidence" value="ECO:0007669"/>
    <property type="project" value="TreeGrafter"/>
</dbReference>
<dbReference type="Pfam" id="PF04245">
    <property type="entry name" value="NA37"/>
    <property type="match status" value="1"/>
</dbReference>
<evidence type="ECO:0000313" key="4">
    <source>
        <dbReference type="EMBL" id="SFU02677.1"/>
    </source>
</evidence>
<evidence type="ECO:0000256" key="3">
    <source>
        <dbReference type="ARBA" id="ARBA00022490"/>
    </source>
</evidence>
<comment type="similarity">
    <text evidence="2">Belongs to the YejK family.</text>
</comment>
<evidence type="ECO:0000313" key="5">
    <source>
        <dbReference type="Proteomes" id="UP000199187"/>
    </source>
</evidence>
<comment type="subcellular location">
    <subcellularLocation>
        <location evidence="1">Cytoplasm</location>
        <location evidence="1">Nucleoid</location>
    </subcellularLocation>
</comment>
<dbReference type="PANTHER" id="PTHR38772:SF1">
    <property type="entry name" value="NUCLEOID-ASSOCIATED PROTEIN YEJK"/>
    <property type="match status" value="1"/>
</dbReference>
<organism evidence="4 5">
    <name type="scientific">Kosakonia arachidis</name>
    <dbReference type="NCBI Taxonomy" id="551989"/>
    <lineage>
        <taxon>Bacteria</taxon>
        <taxon>Pseudomonadati</taxon>
        <taxon>Pseudomonadota</taxon>
        <taxon>Gammaproteobacteria</taxon>
        <taxon>Enterobacterales</taxon>
        <taxon>Enterobacteriaceae</taxon>
        <taxon>Kosakonia</taxon>
    </lineage>
</organism>
<reference evidence="5" key="1">
    <citation type="submission" date="2016-10" db="EMBL/GenBank/DDBJ databases">
        <authorList>
            <person name="Varghese N."/>
            <person name="Submissions S."/>
        </authorList>
    </citation>
    <scope>NUCLEOTIDE SEQUENCE [LARGE SCALE GENOMIC DNA]</scope>
    <source>
        <strain evidence="5">Ah-143</strain>
    </source>
</reference>
<dbReference type="EMBL" id="FPAU01000004">
    <property type="protein sequence ID" value="SFU02677.1"/>
    <property type="molecule type" value="Genomic_DNA"/>
</dbReference>
<dbReference type="PANTHER" id="PTHR38772">
    <property type="match status" value="1"/>
</dbReference>
<name>A0A1I7CT82_9ENTR</name>
<protein>
    <recommendedName>
        <fullName evidence="6">Nucleoid-associated protein</fullName>
    </recommendedName>
</protein>
<evidence type="ECO:0000256" key="2">
    <source>
        <dbReference type="ARBA" id="ARBA00009035"/>
    </source>
</evidence>
<accession>A0A1I7CT82</accession>
<dbReference type="Proteomes" id="UP000199187">
    <property type="component" value="Unassembled WGS sequence"/>
</dbReference>
<evidence type="ECO:0008006" key="6">
    <source>
        <dbReference type="Google" id="ProtNLM"/>
    </source>
</evidence>
<dbReference type="AlphaFoldDB" id="A0A1I7CT82"/>
<proteinExistence type="inferred from homology"/>